<dbReference type="Proteomes" id="UP000284476">
    <property type="component" value="Unassembled WGS sequence"/>
</dbReference>
<dbReference type="RefSeq" id="WP_128209733.1">
    <property type="nucleotide sequence ID" value="NZ_JBHRSO010000006.1"/>
</dbReference>
<dbReference type="AlphaFoldDB" id="A0A443JDG7"/>
<sequence>MSNDAQKSWKKASDAAFDAAISQAEMRIAESEAHIERARNAASEPAALTDLDHASASTAAADRLMDAAEALRPSENEIGDRYADQV</sequence>
<evidence type="ECO:0000313" key="1">
    <source>
        <dbReference type="EMBL" id="RWR18524.1"/>
    </source>
</evidence>
<dbReference type="EMBL" id="SAUZ01000019">
    <property type="protein sequence ID" value="RWR18524.1"/>
    <property type="molecule type" value="Genomic_DNA"/>
</dbReference>
<protein>
    <submittedName>
        <fullName evidence="1">Uncharacterized protein</fullName>
    </submittedName>
</protein>
<comment type="caution">
    <text evidence="1">The sequence shown here is derived from an EMBL/GenBank/DDBJ whole genome shotgun (WGS) entry which is preliminary data.</text>
</comment>
<evidence type="ECO:0000313" key="2">
    <source>
        <dbReference type="Proteomes" id="UP000284476"/>
    </source>
</evidence>
<gene>
    <name evidence="1" type="ORF">D2T30_16165</name>
</gene>
<proteinExistence type="predicted"/>
<reference evidence="1 2" key="1">
    <citation type="submission" date="2019-01" db="EMBL/GenBank/DDBJ databases">
        <title>Sinorhodobacter populi sp. nov. isolated from the symptomatic bark tissue of Populus euramericana canker.</title>
        <authorList>
            <person name="Xu G."/>
        </authorList>
    </citation>
    <scope>NUCLEOTIDE SEQUENCE [LARGE SCALE GENOMIC DNA]</scope>
    <source>
        <strain evidence="1 2">SK2B-1</strain>
    </source>
</reference>
<name>A0A443JDG7_9RHOB</name>
<organism evidence="1 2">
    <name type="scientific">Paenirhodobacter populi</name>
    <dbReference type="NCBI Taxonomy" id="2306993"/>
    <lineage>
        <taxon>Bacteria</taxon>
        <taxon>Pseudomonadati</taxon>
        <taxon>Pseudomonadota</taxon>
        <taxon>Alphaproteobacteria</taxon>
        <taxon>Rhodobacterales</taxon>
        <taxon>Rhodobacter group</taxon>
        <taxon>Paenirhodobacter</taxon>
    </lineage>
</organism>
<accession>A0A443JDG7</accession>